<proteinExistence type="predicted"/>
<name>A0A8E2E540_9PEZI</name>
<evidence type="ECO:0000313" key="2">
    <source>
        <dbReference type="EMBL" id="OCK77453.1"/>
    </source>
</evidence>
<dbReference type="Gene3D" id="2.170.270.10">
    <property type="entry name" value="SET domain"/>
    <property type="match status" value="1"/>
</dbReference>
<reference evidence="2 3" key="1">
    <citation type="journal article" date="2016" name="Nat. Commun.">
        <title>Ectomycorrhizal ecology is imprinted in the genome of the dominant symbiotic fungus Cenococcum geophilum.</title>
        <authorList>
            <consortium name="DOE Joint Genome Institute"/>
            <person name="Peter M."/>
            <person name="Kohler A."/>
            <person name="Ohm R.A."/>
            <person name="Kuo A."/>
            <person name="Krutzmann J."/>
            <person name="Morin E."/>
            <person name="Arend M."/>
            <person name="Barry K.W."/>
            <person name="Binder M."/>
            <person name="Choi C."/>
            <person name="Clum A."/>
            <person name="Copeland A."/>
            <person name="Grisel N."/>
            <person name="Haridas S."/>
            <person name="Kipfer T."/>
            <person name="LaButti K."/>
            <person name="Lindquist E."/>
            <person name="Lipzen A."/>
            <person name="Maire R."/>
            <person name="Meier B."/>
            <person name="Mihaltcheva S."/>
            <person name="Molinier V."/>
            <person name="Murat C."/>
            <person name="Poggeler S."/>
            <person name="Quandt C.A."/>
            <person name="Sperisen C."/>
            <person name="Tritt A."/>
            <person name="Tisserant E."/>
            <person name="Crous P.W."/>
            <person name="Henrissat B."/>
            <person name="Nehls U."/>
            <person name="Egli S."/>
            <person name="Spatafora J.W."/>
            <person name="Grigoriev I.V."/>
            <person name="Martin F.M."/>
        </authorList>
    </citation>
    <scope>NUCLEOTIDE SEQUENCE [LARGE SCALE GENOMIC DNA]</scope>
    <source>
        <strain evidence="2 3">CBS 459.81</strain>
    </source>
</reference>
<feature type="region of interest" description="Disordered" evidence="1">
    <location>
        <begin position="46"/>
        <end position="65"/>
    </location>
</feature>
<accession>A0A8E2E540</accession>
<evidence type="ECO:0000313" key="3">
    <source>
        <dbReference type="Proteomes" id="UP000250266"/>
    </source>
</evidence>
<dbReference type="InterPro" id="IPR046341">
    <property type="entry name" value="SET_dom_sf"/>
</dbReference>
<dbReference type="EMBL" id="KV745127">
    <property type="protein sequence ID" value="OCK77453.1"/>
    <property type="molecule type" value="Genomic_DNA"/>
</dbReference>
<sequence length="254" mass="28816">MAPKSIPPAKPTKLSEPVKNDTSLPKNWPKDLTYLRRPHYSKTLSPATLTALTTPPSSSFTPITPLSPPFPQIRITPITSPTHPAHNQYGLFTTTHLSPSKLILPYLGFVHSAADEDSASDYDLSLDREHGIGVDATRMGNEARFINDYRGVAGGPNAEFRECWMRIGADWGKVMGCSWWVREIRGRGGRGLERVRRCWLVMERGFGRIGGWSGMWMRTRMGKRRKWCRDELGCQHIGWLEEWPFGMTDLRHLV</sequence>
<protein>
    <submittedName>
        <fullName evidence="2">Uncharacterized protein</fullName>
    </submittedName>
</protein>
<dbReference type="Proteomes" id="UP000250266">
    <property type="component" value="Unassembled WGS sequence"/>
</dbReference>
<dbReference type="SUPFAM" id="SSF82199">
    <property type="entry name" value="SET domain"/>
    <property type="match status" value="1"/>
</dbReference>
<feature type="compositionally biased region" description="Pro residues" evidence="1">
    <location>
        <begin position="1"/>
        <end position="10"/>
    </location>
</feature>
<organism evidence="2 3">
    <name type="scientific">Lepidopterella palustris CBS 459.81</name>
    <dbReference type="NCBI Taxonomy" id="1314670"/>
    <lineage>
        <taxon>Eukaryota</taxon>
        <taxon>Fungi</taxon>
        <taxon>Dikarya</taxon>
        <taxon>Ascomycota</taxon>
        <taxon>Pezizomycotina</taxon>
        <taxon>Dothideomycetes</taxon>
        <taxon>Pleosporomycetidae</taxon>
        <taxon>Mytilinidiales</taxon>
        <taxon>Argynnaceae</taxon>
        <taxon>Lepidopterella</taxon>
    </lineage>
</organism>
<dbReference type="OrthoDB" id="5792673at2759"/>
<feature type="compositionally biased region" description="Low complexity" evidence="1">
    <location>
        <begin position="46"/>
        <end position="64"/>
    </location>
</feature>
<dbReference type="AlphaFoldDB" id="A0A8E2E540"/>
<feature type="region of interest" description="Disordered" evidence="1">
    <location>
        <begin position="1"/>
        <end position="27"/>
    </location>
</feature>
<evidence type="ECO:0000256" key="1">
    <source>
        <dbReference type="SAM" id="MobiDB-lite"/>
    </source>
</evidence>
<gene>
    <name evidence="2" type="ORF">K432DRAFT_120251</name>
</gene>
<keyword evidence="3" id="KW-1185">Reference proteome</keyword>